<evidence type="ECO:0000256" key="11">
    <source>
        <dbReference type="SAM" id="MobiDB-lite"/>
    </source>
</evidence>
<keyword evidence="8" id="KW-0547">Nucleotide-binding</keyword>
<feature type="compositionally biased region" description="Basic residues" evidence="11">
    <location>
        <begin position="40"/>
        <end position="50"/>
    </location>
</feature>
<dbReference type="InterPro" id="IPR058922">
    <property type="entry name" value="WHD_DRP"/>
</dbReference>
<dbReference type="Proteomes" id="UP001161247">
    <property type="component" value="Chromosome 6"/>
</dbReference>
<dbReference type="InterPro" id="IPR032675">
    <property type="entry name" value="LRR_dom_sf"/>
</dbReference>
<dbReference type="Gene3D" id="1.10.10.10">
    <property type="entry name" value="Winged helix-like DNA-binding domain superfamily/Winged helix DNA-binding domain"/>
    <property type="match status" value="1"/>
</dbReference>
<dbReference type="SUPFAM" id="SSF52540">
    <property type="entry name" value="P-loop containing nucleoside triphosphate hydrolases"/>
    <property type="match status" value="1"/>
</dbReference>
<evidence type="ECO:0000256" key="6">
    <source>
        <dbReference type="ARBA" id="ARBA00022667"/>
    </source>
</evidence>
<dbReference type="InterPro" id="IPR042197">
    <property type="entry name" value="Apaf_helical"/>
</dbReference>
<dbReference type="InterPro" id="IPR001680">
    <property type="entry name" value="WD40_rpt"/>
</dbReference>
<keyword evidence="17" id="KW-1185">Reference proteome</keyword>
<feature type="domain" description="Disease resistance protein winged helix" evidence="13">
    <location>
        <begin position="749"/>
        <end position="821"/>
    </location>
</feature>
<evidence type="ECO:0000259" key="12">
    <source>
        <dbReference type="Pfam" id="PF00931"/>
    </source>
</evidence>
<evidence type="ECO:0000256" key="3">
    <source>
        <dbReference type="ARBA" id="ARBA00008894"/>
    </source>
</evidence>
<dbReference type="Pfam" id="PF23559">
    <property type="entry name" value="WHD_DRP"/>
    <property type="match status" value="1"/>
</dbReference>
<dbReference type="InterPro" id="IPR056454">
    <property type="entry name" value="Beta-prop_IP5PC_F"/>
</dbReference>
<dbReference type="InterPro" id="IPR015943">
    <property type="entry name" value="WD40/YVTN_repeat-like_dom_sf"/>
</dbReference>
<evidence type="ECO:0000256" key="2">
    <source>
        <dbReference type="ARBA" id="ARBA00004496"/>
    </source>
</evidence>
<keyword evidence="7" id="KW-0677">Repeat</keyword>
<keyword evidence="5" id="KW-0433">Leucine-rich repeat</keyword>
<dbReference type="GO" id="GO:0043531">
    <property type="term" value="F:ADP binding"/>
    <property type="evidence" value="ECO:0007669"/>
    <property type="project" value="InterPro"/>
</dbReference>
<dbReference type="InterPro" id="IPR027417">
    <property type="entry name" value="P-loop_NTPase"/>
</dbReference>
<protein>
    <submittedName>
        <fullName evidence="16">OLC1v1007829C1</fullName>
    </submittedName>
</protein>
<feature type="compositionally biased region" description="Polar residues" evidence="11">
    <location>
        <begin position="29"/>
        <end position="39"/>
    </location>
</feature>
<comment type="function">
    <text evidence="1">Confers resistance to late blight (Phytophthora infestans) races carrying the avirulence gene Avr1. Resistance proteins guard the plant against pathogens that contain an appropriate avirulence protein via an indirect interaction with this avirulence protein. That triggers a defense system including the hypersensitive response, which restricts the pathogen growth.</text>
</comment>
<keyword evidence="6" id="KW-0381">Hypersensitive response</keyword>
<name>A0AAV1DK48_OLDCO</name>
<evidence type="ECO:0000256" key="5">
    <source>
        <dbReference type="ARBA" id="ARBA00022614"/>
    </source>
</evidence>
<dbReference type="InterPro" id="IPR036388">
    <property type="entry name" value="WH-like_DNA-bd_sf"/>
</dbReference>
<dbReference type="InterPro" id="IPR002182">
    <property type="entry name" value="NB-ARC"/>
</dbReference>
<reference evidence="16" key="1">
    <citation type="submission" date="2023-03" db="EMBL/GenBank/DDBJ databases">
        <authorList>
            <person name="Julca I."/>
        </authorList>
    </citation>
    <scope>NUCLEOTIDE SEQUENCE</scope>
</reference>
<evidence type="ECO:0000313" key="17">
    <source>
        <dbReference type="Proteomes" id="UP001161247"/>
    </source>
</evidence>
<evidence type="ECO:0000256" key="9">
    <source>
        <dbReference type="ARBA" id="ARBA00022821"/>
    </source>
</evidence>
<dbReference type="PANTHER" id="PTHR23155">
    <property type="entry name" value="DISEASE RESISTANCE PROTEIN RP"/>
    <property type="match status" value="1"/>
</dbReference>
<dbReference type="Gene3D" id="1.10.8.430">
    <property type="entry name" value="Helical domain of apoptotic protease-activating factors"/>
    <property type="match status" value="1"/>
</dbReference>
<dbReference type="PANTHER" id="PTHR23155:SF1152">
    <property type="entry name" value="AAA+ ATPASE DOMAIN-CONTAINING PROTEIN"/>
    <property type="match status" value="1"/>
</dbReference>
<dbReference type="SUPFAM" id="SSF50978">
    <property type="entry name" value="WD40 repeat-like"/>
    <property type="match status" value="1"/>
</dbReference>
<evidence type="ECO:0000256" key="4">
    <source>
        <dbReference type="ARBA" id="ARBA00022490"/>
    </source>
</evidence>
<proteinExistence type="inferred from homology"/>
<feature type="domain" description="Disease resistance R13L4/SHOC-2-like LRR" evidence="14">
    <location>
        <begin position="1008"/>
        <end position="1274"/>
    </location>
</feature>
<evidence type="ECO:0000259" key="15">
    <source>
        <dbReference type="Pfam" id="PF23754"/>
    </source>
</evidence>
<dbReference type="SUPFAM" id="SSF52058">
    <property type="entry name" value="L domain-like"/>
    <property type="match status" value="1"/>
</dbReference>
<dbReference type="Gene3D" id="3.80.10.10">
    <property type="entry name" value="Ribonuclease Inhibitor"/>
    <property type="match status" value="2"/>
</dbReference>
<dbReference type="FunFam" id="1.10.10.10:FF:000322">
    <property type="entry name" value="Probable disease resistance protein At1g63360"/>
    <property type="match status" value="1"/>
</dbReference>
<keyword evidence="10" id="KW-0067">ATP-binding</keyword>
<dbReference type="Gene3D" id="2.130.10.10">
    <property type="entry name" value="YVTN repeat-like/Quinoprotein amine dehydrogenase"/>
    <property type="match status" value="1"/>
</dbReference>
<dbReference type="EMBL" id="OX459123">
    <property type="protein sequence ID" value="CAI9108265.1"/>
    <property type="molecule type" value="Genomic_DNA"/>
</dbReference>
<evidence type="ECO:0000259" key="14">
    <source>
        <dbReference type="Pfam" id="PF23598"/>
    </source>
</evidence>
<dbReference type="InterPro" id="IPR044974">
    <property type="entry name" value="Disease_R_plants"/>
</dbReference>
<dbReference type="InterPro" id="IPR036322">
    <property type="entry name" value="WD40_repeat_dom_sf"/>
</dbReference>
<dbReference type="GO" id="GO:0009626">
    <property type="term" value="P:plant-type hypersensitive response"/>
    <property type="evidence" value="ECO:0007669"/>
    <property type="project" value="UniProtKB-KW"/>
</dbReference>
<keyword evidence="4" id="KW-0963">Cytoplasm</keyword>
<gene>
    <name evidence="16" type="ORF">OLC1_LOCUS16375</name>
</gene>
<evidence type="ECO:0000259" key="13">
    <source>
        <dbReference type="Pfam" id="PF23559"/>
    </source>
</evidence>
<evidence type="ECO:0000256" key="7">
    <source>
        <dbReference type="ARBA" id="ARBA00022737"/>
    </source>
</evidence>
<dbReference type="Pfam" id="PF23598">
    <property type="entry name" value="LRR_14"/>
    <property type="match status" value="1"/>
</dbReference>
<accession>A0AAV1DK48</accession>
<dbReference type="PRINTS" id="PR00364">
    <property type="entry name" value="DISEASERSIST"/>
</dbReference>
<feature type="region of interest" description="Disordered" evidence="11">
    <location>
        <begin position="1"/>
        <end position="55"/>
    </location>
</feature>
<dbReference type="GO" id="GO:0005829">
    <property type="term" value="C:cytosol"/>
    <property type="evidence" value="ECO:0007669"/>
    <property type="project" value="UniProtKB-ARBA"/>
</dbReference>
<comment type="subcellular location">
    <subcellularLocation>
        <location evidence="2">Cytoplasm</location>
    </subcellularLocation>
</comment>
<evidence type="ECO:0000256" key="10">
    <source>
        <dbReference type="ARBA" id="ARBA00022840"/>
    </source>
</evidence>
<dbReference type="Pfam" id="PF00931">
    <property type="entry name" value="NB-ARC"/>
    <property type="match status" value="1"/>
</dbReference>
<keyword evidence="9" id="KW-0611">Plant defense</keyword>
<dbReference type="Pfam" id="PF23754">
    <property type="entry name" value="Beta-prop_IP5PC_F"/>
    <property type="match status" value="1"/>
</dbReference>
<evidence type="ECO:0000256" key="8">
    <source>
        <dbReference type="ARBA" id="ARBA00022741"/>
    </source>
</evidence>
<comment type="similarity">
    <text evidence="3">Belongs to the disease resistance NB-LRR family.</text>
</comment>
<sequence>MEDRNLEEDDRDALAGLSNAPPIPRKSHSYSQQLRSNTGTHHKKNRQVRKHSLDEAKTINISSGNTYSYLLEGSDDDAEDFYPYSTTTASVAACGPDGTMSIGDGGAGGMMSQDHHHHQQQQPLPEFMGAGGGDGIFRVPTRAAVHPGRPPCLELRPHPLRETQVGKYLRTIASTDTELWAGQECGVRVWNLADAYKPGSGVGGRARRGDEDAAPFYESVSTSPAYCLMVDPGTKLVWSGHKDGKIRSWRMDQPHSDDTPFKEGLSWQAHRGPVLSMVISSYGDIWSGSEGGIIKIWPWESVEKSVSLSPEERHMAALLVERSFVDLRSQVTVNGVCNISSSDVKCLLSDDSRARIWAAGSLSFSLCFLQRSRNAIMGAADAVVQMVYLFSGTEMATGSKIFITNLVLFLAFSVMAREYGLVIMATHGELAAKEQMYTTQENMKILQSVKLVSHLQHKRFAHQIKEMQVKKVKAASIPQSLQGPTSTRNEEVIFQDAAKSIMNQLRGGSQQLKVVAIWGMAGVGKTFLASKIFNDPVVVNHFHVRAWCPVSQVLDKRNNTKVLNEVLDRVYSKMYFEMTEEDLANKVRRSLKGRRYLIFLDDVWTVEAWNSLQQSFPNDHTESRILVTSRYCNVVPDAMLVLKPHELSTLTKDESFKLLQSKLLHGKDWTPALLELGMQIADKCNGLPLIIVTVAGLLATVDQGSWKDIRDRLHSGSVSNTDQFMSTMELSYKHLPDHLKPCLLYFGAFLEDQEISVKRLIRLWIAEGFVQKGKIIKMKRVEDVAEDYLKDLIGRSLVTLAKQRSIGGVKACRIHDLLHEFCLQKAKDERFFSFLGVGADEVLAFHKPHNLRRLCINSDPKHFISASEYFPYVRSLRFNYDEDQLLRFGIRNLYNSSDLCEMDWLSGLAIHYPCDLDGLLKKFPNIRKLKCTLLKSEDMVRNYVKIVVPDFLCQLESLSISLSYDGVTRSEFSLPANLKKLTLSSFPMTYGKPKHGPQDLSYMFYMAKLLRVLDLGEINLGDVFPSEIGMLVQLAFLAIEGYMTDIPPSIGNLANLETLIVNQLRQDKALSLPGTFWNLKKLRHLSISSPGGSFPMENPATSPDLCELDKLSGVAIPCPSDMEGLLKKFPNVQSLSQLVSLCISLPFSGEKPEHTKFEFSFSAKLKKLSLAFIYLCRSSLSTISKLPNLEVLKFIAVSFEGNTWEMEEGEFSKLRFLQLSSAASWKLRSWTASEDQFDCLKALVLTSCGHLQEVPSCLEAISTLELIQVSLCCNTVLDLVGKIKEAGIVKVMLAIVVITTILSVSIIQCRAFPSEIGLLVRLGLLAIAGCMVDIPPSVGNLFNLETLILNQLRGDQTLSLSDSFWNLQKLRHLPRMS</sequence>
<dbReference type="Gene3D" id="3.40.50.300">
    <property type="entry name" value="P-loop containing nucleotide triphosphate hydrolases"/>
    <property type="match status" value="1"/>
</dbReference>
<dbReference type="SMART" id="SM00320">
    <property type="entry name" value="WD40"/>
    <property type="match status" value="2"/>
</dbReference>
<feature type="domain" description="NB-ARC" evidence="12">
    <location>
        <begin position="497"/>
        <end position="666"/>
    </location>
</feature>
<feature type="compositionally biased region" description="Acidic residues" evidence="11">
    <location>
        <begin position="1"/>
        <end position="11"/>
    </location>
</feature>
<organism evidence="16 17">
    <name type="scientific">Oldenlandia corymbosa var. corymbosa</name>
    <dbReference type="NCBI Taxonomy" id="529605"/>
    <lineage>
        <taxon>Eukaryota</taxon>
        <taxon>Viridiplantae</taxon>
        <taxon>Streptophyta</taxon>
        <taxon>Embryophyta</taxon>
        <taxon>Tracheophyta</taxon>
        <taxon>Spermatophyta</taxon>
        <taxon>Magnoliopsida</taxon>
        <taxon>eudicotyledons</taxon>
        <taxon>Gunneridae</taxon>
        <taxon>Pentapetalae</taxon>
        <taxon>asterids</taxon>
        <taxon>lamiids</taxon>
        <taxon>Gentianales</taxon>
        <taxon>Rubiaceae</taxon>
        <taxon>Rubioideae</taxon>
        <taxon>Spermacoceae</taxon>
        <taxon>Hedyotis-Oldenlandia complex</taxon>
        <taxon>Oldenlandia</taxon>
    </lineage>
</organism>
<dbReference type="FunFam" id="2.130.10.10:FF:002156">
    <property type="entry name" value="Type I inositol polyphosphate 5-phosphatase 12"/>
    <property type="match status" value="1"/>
</dbReference>
<evidence type="ECO:0000313" key="16">
    <source>
        <dbReference type="EMBL" id="CAI9108265.1"/>
    </source>
</evidence>
<evidence type="ECO:0000256" key="1">
    <source>
        <dbReference type="ARBA" id="ARBA00002074"/>
    </source>
</evidence>
<dbReference type="GO" id="GO:0005524">
    <property type="term" value="F:ATP binding"/>
    <property type="evidence" value="ECO:0007669"/>
    <property type="project" value="UniProtKB-KW"/>
</dbReference>
<feature type="domain" description="IP5PC-F beta-propeller" evidence="15">
    <location>
        <begin position="160"/>
        <end position="366"/>
    </location>
</feature>
<dbReference type="InterPro" id="IPR055414">
    <property type="entry name" value="LRR_R13L4/SHOC2-like"/>
</dbReference>